<evidence type="ECO:0000313" key="1">
    <source>
        <dbReference type="EMBL" id="BBL68083.1"/>
    </source>
</evidence>
<proteinExistence type="predicted"/>
<dbReference type="EMBL" id="AP019781">
    <property type="protein sequence ID" value="BBL68083.1"/>
    <property type="molecule type" value="Genomic_DNA"/>
</dbReference>
<protein>
    <recommendedName>
        <fullName evidence="3">50S ribosomal protein L34e</fullName>
    </recommendedName>
</protein>
<evidence type="ECO:0000313" key="2">
    <source>
        <dbReference type="Proteomes" id="UP000824969"/>
    </source>
</evidence>
<sequence length="80" mass="9090">MGRRKIVRYVTSPAATRWKPVQSGGACRKSPCRKCWNAVRKISDFPVHRAFARVEVGIGRCDVCREKKAVYRSPEAQARV</sequence>
<evidence type="ECO:0008006" key="3">
    <source>
        <dbReference type="Google" id="ProtNLM"/>
    </source>
</evidence>
<reference evidence="1 2" key="1">
    <citation type="submission" date="2019-06" db="EMBL/GenBank/DDBJ databases">
        <title>Complete genome sequence of Methanoculleus chikugoensis strain MG62.</title>
        <authorList>
            <person name="Asakawa S."/>
            <person name="Dianou D."/>
        </authorList>
    </citation>
    <scope>NUCLEOTIDE SEQUENCE [LARGE SCALE GENOMIC DNA]</scope>
    <source>
        <strain evidence="1 2">MG62</strain>
    </source>
</reference>
<organism evidence="1 2">
    <name type="scientific">Methanoculleus chikugoensis</name>
    <dbReference type="NCBI Taxonomy" id="118126"/>
    <lineage>
        <taxon>Archaea</taxon>
        <taxon>Methanobacteriati</taxon>
        <taxon>Methanobacteriota</taxon>
        <taxon>Stenosarchaea group</taxon>
        <taxon>Methanomicrobia</taxon>
        <taxon>Methanomicrobiales</taxon>
        <taxon>Methanomicrobiaceae</taxon>
        <taxon>Methanoculleus</taxon>
    </lineage>
</organism>
<dbReference type="Proteomes" id="UP000824969">
    <property type="component" value="Chromosome"/>
</dbReference>
<gene>
    <name evidence="1" type="ORF">MchiMG62_12640</name>
</gene>
<accession>A0ABM7H5H9</accession>
<name>A0ABM7H5H9_9EURY</name>
<keyword evidence="2" id="KW-1185">Reference proteome</keyword>